<evidence type="ECO:0000313" key="2">
    <source>
        <dbReference type="Proteomes" id="UP001148312"/>
    </source>
</evidence>
<dbReference type="EMBL" id="JAPWDQ010000002">
    <property type="protein sequence ID" value="KAJ5492794.1"/>
    <property type="molecule type" value="Genomic_DNA"/>
</dbReference>
<gene>
    <name evidence="1" type="ORF">N7539_001540</name>
</gene>
<dbReference type="GeneID" id="81621392"/>
<reference evidence="1" key="2">
    <citation type="journal article" date="2023" name="IMA Fungus">
        <title>Comparative genomic study of the Penicillium genus elucidates a diverse pangenome and 15 lateral gene transfer events.</title>
        <authorList>
            <person name="Petersen C."/>
            <person name="Sorensen T."/>
            <person name="Nielsen M.R."/>
            <person name="Sondergaard T.E."/>
            <person name="Sorensen J.L."/>
            <person name="Fitzpatrick D.A."/>
            <person name="Frisvad J.C."/>
            <person name="Nielsen K.L."/>
        </authorList>
    </citation>
    <scope>NUCLEOTIDE SEQUENCE</scope>
    <source>
        <strain evidence="1">IBT 30728</strain>
    </source>
</reference>
<dbReference type="RefSeq" id="XP_056793174.1">
    <property type="nucleotide sequence ID" value="XM_056931143.1"/>
</dbReference>
<keyword evidence="2" id="KW-1185">Reference proteome</keyword>
<protein>
    <submittedName>
        <fullName evidence="1">Uncharacterized protein</fullName>
    </submittedName>
</protein>
<proteinExistence type="predicted"/>
<accession>A0A9W9XH55</accession>
<organism evidence="1 2">
    <name type="scientific">Penicillium diatomitis</name>
    <dbReference type="NCBI Taxonomy" id="2819901"/>
    <lineage>
        <taxon>Eukaryota</taxon>
        <taxon>Fungi</taxon>
        <taxon>Dikarya</taxon>
        <taxon>Ascomycota</taxon>
        <taxon>Pezizomycotina</taxon>
        <taxon>Eurotiomycetes</taxon>
        <taxon>Eurotiomycetidae</taxon>
        <taxon>Eurotiales</taxon>
        <taxon>Aspergillaceae</taxon>
        <taxon>Penicillium</taxon>
    </lineage>
</organism>
<name>A0A9W9XH55_9EURO</name>
<comment type="caution">
    <text evidence="1">The sequence shown here is derived from an EMBL/GenBank/DDBJ whole genome shotgun (WGS) entry which is preliminary data.</text>
</comment>
<reference evidence="1" key="1">
    <citation type="submission" date="2022-12" db="EMBL/GenBank/DDBJ databases">
        <authorList>
            <person name="Petersen C."/>
        </authorList>
    </citation>
    <scope>NUCLEOTIDE SEQUENCE</scope>
    <source>
        <strain evidence="1">IBT 30728</strain>
    </source>
</reference>
<dbReference type="Proteomes" id="UP001148312">
    <property type="component" value="Unassembled WGS sequence"/>
</dbReference>
<sequence>MGARFSMRVPARTQADDYSGELRCCKCYWRFVETSGGMNDASRSVVATEWTSQSIDCAKSGHWDRANKLRRVRRVAGARRLQLWWLPIQWRSRWAGLIQLLVSGSAPNLLQIPGQERVEADQRLVVGASSIGHPQGPVLKVWQKVAGGSIALKRKKKVTIADVIALGSADVIVRPEVQPRLMTATSVRRWSMTDRGQVGVECGKVEHYENRLSEHLIRVPAISEETRMIGTGRSAVGDKS</sequence>
<dbReference type="AlphaFoldDB" id="A0A9W9XH55"/>
<evidence type="ECO:0000313" key="1">
    <source>
        <dbReference type="EMBL" id="KAJ5492794.1"/>
    </source>
</evidence>